<evidence type="ECO:0000256" key="5">
    <source>
        <dbReference type="ARBA" id="ARBA00023136"/>
    </source>
</evidence>
<reference evidence="7 8" key="1">
    <citation type="submission" date="2015-08" db="EMBL/GenBank/DDBJ databases">
        <title>Complete genome sequence of Rufibacter tibetensis strain 1351t, a radiation-resistant bacterium from tibet plateau.</title>
        <authorList>
            <person name="Dai J."/>
        </authorList>
    </citation>
    <scope>NUCLEOTIDE SEQUENCE [LARGE SCALE GENOMIC DNA]</scope>
    <source>
        <strain evidence="7 8">1351</strain>
    </source>
</reference>
<dbReference type="InterPro" id="IPR050833">
    <property type="entry name" value="Poly_Biosynth_Transport"/>
</dbReference>
<feature type="transmembrane region" description="Helical" evidence="6">
    <location>
        <begin position="452"/>
        <end position="474"/>
    </location>
</feature>
<dbReference type="Proteomes" id="UP000061382">
    <property type="component" value="Chromosome"/>
</dbReference>
<evidence type="ECO:0000256" key="6">
    <source>
        <dbReference type="SAM" id="Phobius"/>
    </source>
</evidence>
<feature type="transmembrane region" description="Helical" evidence="6">
    <location>
        <begin position="339"/>
        <end position="362"/>
    </location>
</feature>
<dbReference type="PANTHER" id="PTHR30250">
    <property type="entry name" value="PST FAMILY PREDICTED COLANIC ACID TRANSPORTER"/>
    <property type="match status" value="1"/>
</dbReference>
<evidence type="ECO:0000313" key="7">
    <source>
        <dbReference type="EMBL" id="ALJ00301.1"/>
    </source>
</evidence>
<sequence>MDVIRKQGYLNTIISTVGMVIGYLNTVLVLPYFLADPDKVGLTRFLIAVSPVFAQFAALGFTNTSARYFPYFRDRDKQHNGFLFLMLTIPMLGFAVVTVLFLLLKPAVFDLYRVTSPLAVEYYYYIIPLSFFTLLFLLLDAYLRSLYKTIVQTFLQDFLVRILTMATAALFYWGFVDFQQFVILFIAANSCTAFICIIYLLWLRQFFVRPGRNMFQIVPIKEVVQYGLYAFLGNISGTIITFTDTAMIMAYNGLSDVAYYTTGYFITSAILVPYRSMNKILSPQVADLFKQQNFTALGKLYKNMTRVNLLIGLLLFLGIWCNVDNIFTLMPKEYSAGRYVILFMGIARIFELATGLNAMILVTSHKYRYDLILNILMVALVIVTNYLLIPPYGISGAAFASMLVFILINVFRVAFVGYFFKMQPFGWNSLLLLLIGGVAYLASWMLPQLPNLFLDIAVRSILITAVYGGFAIGLKVSPELNNGIQKTLLRFGLAKQG</sequence>
<feature type="transmembrane region" description="Helical" evidence="6">
    <location>
        <begin position="394"/>
        <end position="420"/>
    </location>
</feature>
<evidence type="ECO:0000256" key="4">
    <source>
        <dbReference type="ARBA" id="ARBA00022989"/>
    </source>
</evidence>
<feature type="transmembrane region" description="Helical" evidence="6">
    <location>
        <begin position="369"/>
        <end position="388"/>
    </location>
</feature>
<feature type="transmembrane region" description="Helical" evidence="6">
    <location>
        <begin position="12"/>
        <end position="35"/>
    </location>
</feature>
<keyword evidence="4 6" id="KW-1133">Transmembrane helix</keyword>
<feature type="transmembrane region" description="Helical" evidence="6">
    <location>
        <begin position="223"/>
        <end position="251"/>
    </location>
</feature>
<feature type="transmembrane region" description="Helical" evidence="6">
    <location>
        <begin position="41"/>
        <end position="61"/>
    </location>
</feature>
<dbReference type="InterPro" id="IPR002797">
    <property type="entry name" value="Polysacc_synth"/>
</dbReference>
<dbReference type="GO" id="GO:0005886">
    <property type="term" value="C:plasma membrane"/>
    <property type="evidence" value="ECO:0007669"/>
    <property type="project" value="UniProtKB-SubCell"/>
</dbReference>
<dbReference type="PATRIC" id="fig|512763.3.peg.3663"/>
<dbReference type="OrthoDB" id="88014at2"/>
<feature type="transmembrane region" description="Helical" evidence="6">
    <location>
        <begin position="82"/>
        <end position="102"/>
    </location>
</feature>
<name>A0A0P0CEN9_9BACT</name>
<feature type="transmembrane region" description="Helical" evidence="6">
    <location>
        <begin position="257"/>
        <end position="274"/>
    </location>
</feature>
<dbReference type="PANTHER" id="PTHR30250:SF11">
    <property type="entry name" value="O-ANTIGEN TRANSPORTER-RELATED"/>
    <property type="match status" value="1"/>
</dbReference>
<feature type="transmembrane region" description="Helical" evidence="6">
    <location>
        <begin position="181"/>
        <end position="202"/>
    </location>
</feature>
<organism evidence="7 8">
    <name type="scientific">Rufibacter tibetensis</name>
    <dbReference type="NCBI Taxonomy" id="512763"/>
    <lineage>
        <taxon>Bacteria</taxon>
        <taxon>Pseudomonadati</taxon>
        <taxon>Bacteroidota</taxon>
        <taxon>Cytophagia</taxon>
        <taxon>Cytophagales</taxon>
        <taxon>Hymenobacteraceae</taxon>
        <taxon>Rufibacter</taxon>
    </lineage>
</organism>
<keyword evidence="8" id="KW-1185">Reference proteome</keyword>
<evidence type="ECO:0000256" key="2">
    <source>
        <dbReference type="ARBA" id="ARBA00022475"/>
    </source>
</evidence>
<comment type="subcellular location">
    <subcellularLocation>
        <location evidence="1">Cell membrane</location>
        <topology evidence="1">Multi-pass membrane protein</topology>
    </subcellularLocation>
</comment>
<dbReference type="AlphaFoldDB" id="A0A0P0CEN9"/>
<dbReference type="RefSeq" id="WP_062544861.1">
    <property type="nucleotide sequence ID" value="NZ_CP012643.1"/>
</dbReference>
<evidence type="ECO:0000313" key="8">
    <source>
        <dbReference type="Proteomes" id="UP000061382"/>
    </source>
</evidence>
<gene>
    <name evidence="7" type="ORF">DC20_16640</name>
</gene>
<dbReference type="Pfam" id="PF01943">
    <property type="entry name" value="Polysacc_synt"/>
    <property type="match status" value="1"/>
</dbReference>
<feature type="transmembrane region" description="Helical" evidence="6">
    <location>
        <begin position="154"/>
        <end position="175"/>
    </location>
</feature>
<feature type="transmembrane region" description="Helical" evidence="6">
    <location>
        <begin position="427"/>
        <end position="446"/>
    </location>
</feature>
<dbReference type="KEGG" id="rti:DC20_16640"/>
<evidence type="ECO:0000256" key="1">
    <source>
        <dbReference type="ARBA" id="ARBA00004651"/>
    </source>
</evidence>
<accession>A0A0P0CEN9</accession>
<proteinExistence type="predicted"/>
<feature type="transmembrane region" description="Helical" evidence="6">
    <location>
        <begin position="307"/>
        <end position="327"/>
    </location>
</feature>
<dbReference type="STRING" id="512763.DC20_16640"/>
<feature type="transmembrane region" description="Helical" evidence="6">
    <location>
        <begin position="122"/>
        <end position="142"/>
    </location>
</feature>
<keyword evidence="3 6" id="KW-0812">Transmembrane</keyword>
<keyword evidence="5 6" id="KW-0472">Membrane</keyword>
<protein>
    <submittedName>
        <fullName evidence="7">Uncharacterized protein</fullName>
    </submittedName>
</protein>
<dbReference type="EMBL" id="CP012643">
    <property type="protein sequence ID" value="ALJ00301.1"/>
    <property type="molecule type" value="Genomic_DNA"/>
</dbReference>
<evidence type="ECO:0000256" key="3">
    <source>
        <dbReference type="ARBA" id="ARBA00022692"/>
    </source>
</evidence>
<keyword evidence="2" id="KW-1003">Cell membrane</keyword>